<evidence type="ECO:0000313" key="4">
    <source>
        <dbReference type="EMBL" id="KAG2176713.1"/>
    </source>
</evidence>
<feature type="region of interest" description="Disordered" evidence="2">
    <location>
        <begin position="1"/>
        <end position="30"/>
    </location>
</feature>
<feature type="coiled-coil region" evidence="1">
    <location>
        <begin position="262"/>
        <end position="289"/>
    </location>
</feature>
<dbReference type="EMBL" id="JAEPRA010000013">
    <property type="protein sequence ID" value="KAG2176713.1"/>
    <property type="molecule type" value="Genomic_DNA"/>
</dbReference>
<keyword evidence="1" id="KW-0175">Coiled coil</keyword>
<feature type="domain" description="Pleckstrin homology" evidence="3">
    <location>
        <begin position="62"/>
        <end position="214"/>
    </location>
</feature>
<feature type="non-terminal residue" evidence="4">
    <location>
        <position position="1"/>
    </location>
</feature>
<dbReference type="Proteomes" id="UP000612746">
    <property type="component" value="Unassembled WGS sequence"/>
</dbReference>
<name>A0A8H7PMT4_9FUNG</name>
<dbReference type="SUPFAM" id="SSF50729">
    <property type="entry name" value="PH domain-like"/>
    <property type="match status" value="1"/>
</dbReference>
<evidence type="ECO:0000256" key="2">
    <source>
        <dbReference type="SAM" id="MobiDB-lite"/>
    </source>
</evidence>
<organism evidence="4 5">
    <name type="scientific">Umbelopsis vinacea</name>
    <dbReference type="NCBI Taxonomy" id="44442"/>
    <lineage>
        <taxon>Eukaryota</taxon>
        <taxon>Fungi</taxon>
        <taxon>Fungi incertae sedis</taxon>
        <taxon>Mucoromycota</taxon>
        <taxon>Mucoromycotina</taxon>
        <taxon>Umbelopsidomycetes</taxon>
        <taxon>Umbelopsidales</taxon>
        <taxon>Umbelopsidaceae</taxon>
        <taxon>Umbelopsis</taxon>
    </lineage>
</organism>
<sequence>LGEESLETSTVAANGVEPVARTSDSASSATVTLAGISKDSEIEDIPAEDTQKDTVDDSRYNKQGFAIRKHLLESADIKARQRNWSEIFLNTENGQLCVYAVAGVALSDNANRKSVFRLSSLNGSTPYLQPTLASPTNESTMTDLIGSNWKASTHLLDQILLSHSLANALPAPGYNRQRPFVFALQLPNGGVNLFQVSSEEEVNDWVDICNYWAARQSKAAAAGGVINMEYGWSDRLLEESVSADTVNVYEWTPPAPSMGTSHLDEISQLNELRKHLDDLNDQLETHCMLDKKIEAK</sequence>
<gene>
    <name evidence="4" type="ORF">INT44_007377</name>
</gene>
<protein>
    <recommendedName>
        <fullName evidence="3">Pleckstrin homology domain-containing protein</fullName>
    </recommendedName>
</protein>
<evidence type="ECO:0000256" key="1">
    <source>
        <dbReference type="SAM" id="Coils"/>
    </source>
</evidence>
<accession>A0A8H7PMT4</accession>
<dbReference type="Pfam" id="PF15410">
    <property type="entry name" value="PH_9"/>
    <property type="match status" value="1"/>
</dbReference>
<comment type="caution">
    <text evidence="4">The sequence shown here is derived from an EMBL/GenBank/DDBJ whole genome shotgun (WGS) entry which is preliminary data.</text>
</comment>
<evidence type="ECO:0000313" key="5">
    <source>
        <dbReference type="Proteomes" id="UP000612746"/>
    </source>
</evidence>
<dbReference type="Gene3D" id="2.30.29.30">
    <property type="entry name" value="Pleckstrin-homology domain (PH domain)/Phosphotyrosine-binding domain (PTB)"/>
    <property type="match status" value="1"/>
</dbReference>
<dbReference type="InterPro" id="IPR041681">
    <property type="entry name" value="PH_9"/>
</dbReference>
<feature type="non-terminal residue" evidence="4">
    <location>
        <position position="296"/>
    </location>
</feature>
<dbReference type="AlphaFoldDB" id="A0A8H7PMT4"/>
<proteinExistence type="predicted"/>
<reference evidence="4" key="1">
    <citation type="submission" date="2020-12" db="EMBL/GenBank/DDBJ databases">
        <title>Metabolic potential, ecology and presence of endohyphal bacteria is reflected in genomic diversity of Mucoromycotina.</title>
        <authorList>
            <person name="Muszewska A."/>
            <person name="Okrasinska A."/>
            <person name="Steczkiewicz K."/>
            <person name="Drgas O."/>
            <person name="Orlowska M."/>
            <person name="Perlinska-Lenart U."/>
            <person name="Aleksandrzak-Piekarczyk T."/>
            <person name="Szatraj K."/>
            <person name="Zielenkiewicz U."/>
            <person name="Pilsyk S."/>
            <person name="Malc E."/>
            <person name="Mieczkowski P."/>
            <person name="Kruszewska J.S."/>
            <person name="Biernat P."/>
            <person name="Pawlowska J."/>
        </authorList>
    </citation>
    <scope>NUCLEOTIDE SEQUENCE</scope>
    <source>
        <strain evidence="4">WA0000051536</strain>
    </source>
</reference>
<evidence type="ECO:0000259" key="3">
    <source>
        <dbReference type="Pfam" id="PF15410"/>
    </source>
</evidence>
<dbReference type="OrthoDB" id="2407685at2759"/>
<keyword evidence="5" id="KW-1185">Reference proteome</keyword>
<dbReference type="InterPro" id="IPR011993">
    <property type="entry name" value="PH-like_dom_sf"/>
</dbReference>